<keyword evidence="10" id="KW-0539">Nucleus</keyword>
<feature type="domain" description="RRM" evidence="15">
    <location>
        <begin position="577"/>
        <end position="653"/>
    </location>
</feature>
<keyword evidence="17" id="KW-1185">Reference proteome</keyword>
<evidence type="ECO:0000313" key="16">
    <source>
        <dbReference type="EMBL" id="CAF0798667.1"/>
    </source>
</evidence>
<gene>
    <name evidence="16" type="ORF">JXQ802_LOCUS4106</name>
</gene>
<dbReference type="InterPro" id="IPR032675">
    <property type="entry name" value="LRR_dom_sf"/>
</dbReference>
<evidence type="ECO:0000256" key="6">
    <source>
        <dbReference type="ARBA" id="ARBA00022679"/>
    </source>
</evidence>
<dbReference type="Gene3D" id="3.90.176.10">
    <property type="entry name" value="Toxin ADP-ribosyltransferase, Chain A, domain 1"/>
    <property type="match status" value="1"/>
</dbReference>
<dbReference type="Pfam" id="PF00076">
    <property type="entry name" value="RRM_1"/>
    <property type="match status" value="2"/>
</dbReference>
<proteinExistence type="inferred from homology"/>
<keyword evidence="8" id="KW-0677">Repeat</keyword>
<keyword evidence="9 12" id="KW-0694">RNA-binding</keyword>
<accession>A0A813SL55</accession>
<comment type="subcellular location">
    <subcellularLocation>
        <location evidence="2">Cytoplasm</location>
    </subcellularLocation>
    <subcellularLocation>
        <location evidence="1">Nucleus</location>
    </subcellularLocation>
</comment>
<dbReference type="FunFam" id="3.30.70.330:FF:000651">
    <property type="entry name" value="Poly(A) binding protein cytoplasmic 1 like"/>
    <property type="match status" value="1"/>
</dbReference>
<evidence type="ECO:0000256" key="13">
    <source>
        <dbReference type="RuleBase" id="RU361228"/>
    </source>
</evidence>
<keyword evidence="13" id="KW-0520">NAD</keyword>
<evidence type="ECO:0000256" key="7">
    <source>
        <dbReference type="ARBA" id="ARBA00022695"/>
    </source>
</evidence>
<dbReference type="SMART" id="SM00368">
    <property type="entry name" value="LRR_RI"/>
    <property type="match status" value="4"/>
</dbReference>
<dbReference type="InterPro" id="IPR003954">
    <property type="entry name" value="RRM_euk-type"/>
</dbReference>
<dbReference type="SUPFAM" id="SSF54928">
    <property type="entry name" value="RNA-binding domain, RBD"/>
    <property type="match status" value="1"/>
</dbReference>
<evidence type="ECO:0000259" key="15">
    <source>
        <dbReference type="PROSITE" id="PS50102"/>
    </source>
</evidence>
<dbReference type="Gene3D" id="3.30.70.330">
    <property type="match status" value="2"/>
</dbReference>
<keyword evidence="4" id="KW-0963">Cytoplasm</keyword>
<evidence type="ECO:0000256" key="3">
    <source>
        <dbReference type="ARBA" id="ARBA00009558"/>
    </source>
</evidence>
<evidence type="ECO:0000256" key="14">
    <source>
        <dbReference type="SAM" id="MobiDB-lite"/>
    </source>
</evidence>
<dbReference type="Pfam" id="PF01129">
    <property type="entry name" value="ART"/>
    <property type="match status" value="1"/>
</dbReference>
<evidence type="ECO:0000256" key="11">
    <source>
        <dbReference type="ARBA" id="ARBA00047597"/>
    </source>
</evidence>
<dbReference type="Pfam" id="PF13516">
    <property type="entry name" value="LRR_6"/>
    <property type="match status" value="1"/>
</dbReference>
<organism evidence="16 17">
    <name type="scientific">Rotaria sordida</name>
    <dbReference type="NCBI Taxonomy" id="392033"/>
    <lineage>
        <taxon>Eukaryota</taxon>
        <taxon>Metazoa</taxon>
        <taxon>Spiralia</taxon>
        <taxon>Gnathifera</taxon>
        <taxon>Rotifera</taxon>
        <taxon>Eurotatoria</taxon>
        <taxon>Bdelloidea</taxon>
        <taxon>Philodinida</taxon>
        <taxon>Philodinidae</taxon>
        <taxon>Rotaria</taxon>
    </lineage>
</organism>
<dbReference type="GO" id="GO:0016779">
    <property type="term" value="F:nucleotidyltransferase activity"/>
    <property type="evidence" value="ECO:0007669"/>
    <property type="project" value="UniProtKB-KW"/>
</dbReference>
<dbReference type="GO" id="GO:0003723">
    <property type="term" value="F:RNA binding"/>
    <property type="evidence" value="ECO:0007669"/>
    <property type="project" value="UniProtKB-UniRule"/>
</dbReference>
<comment type="catalytic activity">
    <reaction evidence="11 13">
        <text>L-arginyl-[protein] + NAD(+) = N(omega)-(ADP-D-ribosyl)-L-arginyl-[protein] + nicotinamide + H(+)</text>
        <dbReference type="Rhea" id="RHEA:19149"/>
        <dbReference type="Rhea" id="RHEA-COMP:10532"/>
        <dbReference type="Rhea" id="RHEA-COMP:15087"/>
        <dbReference type="ChEBI" id="CHEBI:15378"/>
        <dbReference type="ChEBI" id="CHEBI:17154"/>
        <dbReference type="ChEBI" id="CHEBI:29965"/>
        <dbReference type="ChEBI" id="CHEBI:57540"/>
        <dbReference type="ChEBI" id="CHEBI:142554"/>
        <dbReference type="EC" id="2.4.2.31"/>
    </reaction>
</comment>
<comment type="caution">
    <text evidence="16">The sequence shown here is derived from an EMBL/GenBank/DDBJ whole genome shotgun (WGS) entry which is preliminary data.</text>
</comment>
<evidence type="ECO:0000256" key="12">
    <source>
        <dbReference type="PROSITE-ProRule" id="PRU00176"/>
    </source>
</evidence>
<comment type="similarity">
    <text evidence="3 13">Belongs to the Arg-specific ADP-ribosyltransferase family.</text>
</comment>
<dbReference type="EC" id="2.4.2.31" evidence="13"/>
<keyword evidence="6 13" id="KW-0808">Transferase</keyword>
<dbReference type="PROSITE" id="PS50102">
    <property type="entry name" value="RRM"/>
    <property type="match status" value="2"/>
</dbReference>
<evidence type="ECO:0000256" key="9">
    <source>
        <dbReference type="ARBA" id="ARBA00022884"/>
    </source>
</evidence>
<dbReference type="PANTHER" id="PTHR24012">
    <property type="entry name" value="RNA BINDING PROTEIN"/>
    <property type="match status" value="1"/>
</dbReference>
<evidence type="ECO:0000256" key="10">
    <source>
        <dbReference type="ARBA" id="ARBA00023242"/>
    </source>
</evidence>
<keyword evidence="13" id="KW-0521">NADP</keyword>
<protein>
    <recommendedName>
        <fullName evidence="13">NAD(P)(+)--arginine ADP-ribosyltransferase</fullName>
        <ecNumber evidence="13">2.4.2.31</ecNumber>
    </recommendedName>
    <alternativeName>
        <fullName evidence="13">Mono(ADP-ribosyl)transferase</fullName>
    </alternativeName>
</protein>
<feature type="region of interest" description="Disordered" evidence="14">
    <location>
        <begin position="717"/>
        <end position="740"/>
    </location>
</feature>
<dbReference type="InterPro" id="IPR000504">
    <property type="entry name" value="RRM_dom"/>
</dbReference>
<evidence type="ECO:0000256" key="2">
    <source>
        <dbReference type="ARBA" id="ARBA00004496"/>
    </source>
</evidence>
<dbReference type="InterPro" id="IPR000768">
    <property type="entry name" value="ART"/>
</dbReference>
<dbReference type="InterPro" id="IPR001611">
    <property type="entry name" value="Leu-rich_rpt"/>
</dbReference>
<dbReference type="InterPro" id="IPR012677">
    <property type="entry name" value="Nucleotide-bd_a/b_plait_sf"/>
</dbReference>
<feature type="domain" description="RRM" evidence="15">
    <location>
        <begin position="476"/>
        <end position="554"/>
    </location>
</feature>
<dbReference type="SMART" id="SM00361">
    <property type="entry name" value="RRM_1"/>
    <property type="match status" value="2"/>
</dbReference>
<evidence type="ECO:0000256" key="1">
    <source>
        <dbReference type="ARBA" id="ARBA00004123"/>
    </source>
</evidence>
<feature type="compositionally biased region" description="Low complexity" evidence="14">
    <location>
        <begin position="728"/>
        <end position="740"/>
    </location>
</feature>
<keyword evidence="5 13" id="KW-0328">Glycosyltransferase</keyword>
<dbReference type="Gene3D" id="3.80.10.10">
    <property type="entry name" value="Ribonuclease Inhibitor"/>
    <property type="match status" value="2"/>
</dbReference>
<name>A0A813SL55_9BILA</name>
<dbReference type="SUPFAM" id="SSF52047">
    <property type="entry name" value="RNI-like"/>
    <property type="match status" value="1"/>
</dbReference>
<dbReference type="SMART" id="SM00360">
    <property type="entry name" value="RRM"/>
    <property type="match status" value="2"/>
</dbReference>
<dbReference type="EMBL" id="CAJNOL010000056">
    <property type="protein sequence ID" value="CAF0798667.1"/>
    <property type="molecule type" value="Genomic_DNA"/>
</dbReference>
<sequence>MDLKLICQPKFHFRFFNFSGEPKAIAPSIHDYEHIPIVTLEEAVEPLVIFIPQVQDMVKLVKEKCQQPKDNLSIDESGSIMLYTMEWLPKEDSFHYIFNRKLHLNDPNELIPWYFYLKLISTSLSKLPKLSRRIFYRGINLDLKNEYFLNRKLFWYEFLSCLSSINAFDKKEFGFVHTGIRTLFIIHSNHAKNISQHSFYKIEHEILLLPGQRFQIVSYKSRDELHVITLKEISYPDSIETSLSTVTRNENLKLFNLLFRKRIKYYENYCEINLRNQKLTDTHMNIITEQAIKNKKCIWLSLQNNQITSQGLCIVADSLKENDSLESLYLSRNFVTNVGVKYLTEILSNNYSNLTLLCLDHNGIKDEGVHYLADMLKENRTLTDLWLSYNDISDYGVQSLANVLRSDNETLMQLYLNGNKLISDYSSNFLLSMFESNRTLNTFWLQDCCLSQEGKIKMSSYSYDNSAMDQRRSNFTNLYVKNFGKDMNETKLCHLFGTYGTITSCKIQTDNNGQSKGFGFVNFERPEMAQHAMMNLNGYVLHDGKQLYVGRFQKKSERQNELLRIREENQHKQSNNLSLFVSNLDPLIDEQLLEVIFTKFGRVTKTHILRNGNQSKGVGFVCFNTIEEATKALNEMNGKWILSKPIYVKLSTNMNSEQSITPSPPTPSISSANITSPPTIRMPYFNTPMMFYLPTLMAPTQSNNYPLSIDPLNLQTQSTKRYSPPPSSMLTSSSTTNTKQ</sequence>
<dbReference type="InterPro" id="IPR035979">
    <property type="entry name" value="RBD_domain_sf"/>
</dbReference>
<dbReference type="GO" id="GO:0005737">
    <property type="term" value="C:cytoplasm"/>
    <property type="evidence" value="ECO:0007669"/>
    <property type="project" value="UniProtKB-SubCell"/>
</dbReference>
<keyword evidence="7" id="KW-0548">Nucleotidyltransferase</keyword>
<dbReference type="SUPFAM" id="SSF56399">
    <property type="entry name" value="ADP-ribosylation"/>
    <property type="match status" value="1"/>
</dbReference>
<dbReference type="GO" id="GO:0106274">
    <property type="term" value="F:NAD+-protein-arginine ADP-ribosyltransferase activity"/>
    <property type="evidence" value="ECO:0007669"/>
    <property type="project" value="UniProtKB-EC"/>
</dbReference>
<evidence type="ECO:0000256" key="8">
    <source>
        <dbReference type="ARBA" id="ARBA00022737"/>
    </source>
</evidence>
<evidence type="ECO:0000256" key="5">
    <source>
        <dbReference type="ARBA" id="ARBA00022676"/>
    </source>
</evidence>
<dbReference type="Proteomes" id="UP000663870">
    <property type="component" value="Unassembled WGS sequence"/>
</dbReference>
<evidence type="ECO:0000313" key="17">
    <source>
        <dbReference type="Proteomes" id="UP000663870"/>
    </source>
</evidence>
<dbReference type="GO" id="GO:0005634">
    <property type="term" value="C:nucleus"/>
    <property type="evidence" value="ECO:0007669"/>
    <property type="project" value="UniProtKB-SubCell"/>
</dbReference>
<reference evidence="16" key="1">
    <citation type="submission" date="2021-02" db="EMBL/GenBank/DDBJ databases">
        <authorList>
            <person name="Nowell W R."/>
        </authorList>
    </citation>
    <scope>NUCLEOTIDE SEQUENCE</scope>
</reference>
<dbReference type="AlphaFoldDB" id="A0A813SL55"/>
<evidence type="ECO:0000256" key="4">
    <source>
        <dbReference type="ARBA" id="ARBA00022490"/>
    </source>
</evidence>